<gene>
    <name evidence="2" type="ORF">GCM10009668_21180</name>
</gene>
<organism evidence="2 3">
    <name type="scientific">Nocardioides dubius</name>
    <dbReference type="NCBI Taxonomy" id="317019"/>
    <lineage>
        <taxon>Bacteria</taxon>
        <taxon>Bacillati</taxon>
        <taxon>Actinomycetota</taxon>
        <taxon>Actinomycetes</taxon>
        <taxon>Propionibacteriales</taxon>
        <taxon>Nocardioidaceae</taxon>
        <taxon>Nocardioides</taxon>
    </lineage>
</organism>
<protein>
    <submittedName>
        <fullName evidence="2">Uncharacterized protein</fullName>
    </submittedName>
</protein>
<name>A0ABP4EHI3_9ACTN</name>
<keyword evidence="3" id="KW-1185">Reference proteome</keyword>
<proteinExistence type="predicted"/>
<keyword evidence="1" id="KW-0812">Transmembrane</keyword>
<evidence type="ECO:0000256" key="1">
    <source>
        <dbReference type="SAM" id="Phobius"/>
    </source>
</evidence>
<evidence type="ECO:0000313" key="3">
    <source>
        <dbReference type="Proteomes" id="UP001501581"/>
    </source>
</evidence>
<evidence type="ECO:0000313" key="2">
    <source>
        <dbReference type="EMBL" id="GAA1102420.1"/>
    </source>
</evidence>
<reference evidence="3" key="1">
    <citation type="journal article" date="2019" name="Int. J. Syst. Evol. Microbiol.">
        <title>The Global Catalogue of Microorganisms (GCM) 10K type strain sequencing project: providing services to taxonomists for standard genome sequencing and annotation.</title>
        <authorList>
            <consortium name="The Broad Institute Genomics Platform"/>
            <consortium name="The Broad Institute Genome Sequencing Center for Infectious Disease"/>
            <person name="Wu L."/>
            <person name="Ma J."/>
        </authorList>
    </citation>
    <scope>NUCLEOTIDE SEQUENCE [LARGE SCALE GENOMIC DNA]</scope>
    <source>
        <strain evidence="3">JCM 13008</strain>
    </source>
</reference>
<comment type="caution">
    <text evidence="2">The sequence shown here is derived from an EMBL/GenBank/DDBJ whole genome shotgun (WGS) entry which is preliminary data.</text>
</comment>
<sequence length="85" mass="8923">MMERSLVRWSILVGVGIAVLVLMNVVAEVVRPEAAADVADSSDGDVAGLYAYHVIPTAAVLLAFGLIVAGWGARWATATRPARSM</sequence>
<accession>A0ABP4EHI3</accession>
<dbReference type="EMBL" id="BAAALG010000008">
    <property type="protein sequence ID" value="GAA1102420.1"/>
    <property type="molecule type" value="Genomic_DNA"/>
</dbReference>
<keyword evidence="1" id="KW-0472">Membrane</keyword>
<keyword evidence="1" id="KW-1133">Transmembrane helix</keyword>
<dbReference type="Proteomes" id="UP001501581">
    <property type="component" value="Unassembled WGS sequence"/>
</dbReference>
<feature type="transmembrane region" description="Helical" evidence="1">
    <location>
        <begin position="51"/>
        <end position="73"/>
    </location>
</feature>